<feature type="transmembrane region" description="Helical" evidence="2">
    <location>
        <begin position="62"/>
        <end position="86"/>
    </location>
</feature>
<dbReference type="PANTHER" id="PTHR36435:SF1">
    <property type="entry name" value="CAAX AMINO TERMINAL PROTEASE FAMILY PROTEIN"/>
    <property type="match status" value="1"/>
</dbReference>
<dbReference type="GO" id="GO:0006508">
    <property type="term" value="P:proteolysis"/>
    <property type="evidence" value="ECO:0007669"/>
    <property type="project" value="UniProtKB-KW"/>
</dbReference>
<reference evidence="4 5" key="1">
    <citation type="submission" date="2019-09" db="EMBL/GenBank/DDBJ databases">
        <title>Draft genome sequence assemblies of isolates from the urinary tract.</title>
        <authorList>
            <person name="Mores C.R."/>
            <person name="Putonti C."/>
            <person name="Wolfe A.J."/>
        </authorList>
    </citation>
    <scope>NUCLEOTIDE SEQUENCE [LARGE SCALE GENOMIC DNA]</scope>
    <source>
        <strain evidence="4 5">UMB623</strain>
    </source>
</reference>
<sequence length="260" mass="29751">MAYATMEAKEVATMTEEYTTTSNEEKGWGHRFLDILKWLGLMIWGTLPMGLMLVVNGNSHRFSWPVVAGLTLLVLAFAYVTYRFLYNFYYKRAQGKDNFDRLGWKDVGIVFLYYIGVRLAVVVLTMANQAVYETGVSANDQMLFSGDPDLISPISNIAFFIMMGFAVPFLEELVFRGIFQHLFFKAESFWWPLVLSSLIFGLNHLSSNIIEALMYIIIGVALYLAYRRRRNLKDAILLHMMNNGFAAIILLGTYLFQVFG</sequence>
<feature type="domain" description="CAAX prenyl protease 2/Lysostaphin resistance protein A-like" evidence="3">
    <location>
        <begin position="155"/>
        <end position="244"/>
    </location>
</feature>
<dbReference type="InterPro" id="IPR003675">
    <property type="entry name" value="Rce1/LyrA-like_dom"/>
</dbReference>
<keyword evidence="2" id="KW-0472">Membrane</keyword>
<accession>A0A5N1GIN8</accession>
<keyword evidence="2" id="KW-0812">Transmembrane</keyword>
<feature type="transmembrane region" description="Helical" evidence="2">
    <location>
        <begin position="238"/>
        <end position="259"/>
    </location>
</feature>
<dbReference type="Pfam" id="PF02517">
    <property type="entry name" value="Rce1-like"/>
    <property type="match status" value="1"/>
</dbReference>
<organism evidence="4 5">
    <name type="scientific">Aerococcus sanguinicola</name>
    <dbReference type="NCBI Taxonomy" id="119206"/>
    <lineage>
        <taxon>Bacteria</taxon>
        <taxon>Bacillati</taxon>
        <taxon>Bacillota</taxon>
        <taxon>Bacilli</taxon>
        <taxon>Lactobacillales</taxon>
        <taxon>Aerococcaceae</taxon>
        <taxon>Aerococcus</taxon>
    </lineage>
</organism>
<keyword evidence="2" id="KW-1133">Transmembrane helix</keyword>
<keyword evidence="4" id="KW-0482">Metalloprotease</keyword>
<dbReference type="GO" id="GO:0080120">
    <property type="term" value="P:CAAX-box protein maturation"/>
    <property type="evidence" value="ECO:0007669"/>
    <property type="project" value="UniProtKB-ARBA"/>
</dbReference>
<feature type="transmembrane region" description="Helical" evidence="2">
    <location>
        <begin position="107"/>
        <end position="130"/>
    </location>
</feature>
<dbReference type="PANTHER" id="PTHR36435">
    <property type="entry name" value="SLR1288 PROTEIN"/>
    <property type="match status" value="1"/>
</dbReference>
<dbReference type="EMBL" id="VYWO01000003">
    <property type="protein sequence ID" value="KAA9300825.1"/>
    <property type="molecule type" value="Genomic_DNA"/>
</dbReference>
<proteinExistence type="inferred from homology"/>
<evidence type="ECO:0000313" key="5">
    <source>
        <dbReference type="Proteomes" id="UP000327148"/>
    </source>
</evidence>
<feature type="transmembrane region" description="Helical" evidence="2">
    <location>
        <begin position="208"/>
        <end position="226"/>
    </location>
</feature>
<protein>
    <submittedName>
        <fullName evidence="4">CPBP family intramembrane metalloprotease</fullName>
    </submittedName>
</protein>
<comment type="caution">
    <text evidence="4">The sequence shown here is derived from an EMBL/GenBank/DDBJ whole genome shotgun (WGS) entry which is preliminary data.</text>
</comment>
<keyword evidence="4" id="KW-0378">Hydrolase</keyword>
<feature type="transmembrane region" description="Helical" evidence="2">
    <location>
        <begin position="35"/>
        <end position="56"/>
    </location>
</feature>
<feature type="transmembrane region" description="Helical" evidence="2">
    <location>
        <begin position="150"/>
        <end position="170"/>
    </location>
</feature>
<evidence type="ECO:0000313" key="4">
    <source>
        <dbReference type="EMBL" id="KAA9300825.1"/>
    </source>
</evidence>
<dbReference type="GO" id="GO:0008237">
    <property type="term" value="F:metallopeptidase activity"/>
    <property type="evidence" value="ECO:0007669"/>
    <property type="project" value="UniProtKB-KW"/>
</dbReference>
<feature type="transmembrane region" description="Helical" evidence="2">
    <location>
        <begin position="182"/>
        <end position="202"/>
    </location>
</feature>
<dbReference type="AlphaFoldDB" id="A0A5N1GIN8"/>
<name>A0A5N1GIN8_9LACT</name>
<dbReference type="STRING" id="119206.AWM72_01670"/>
<dbReference type="InterPro" id="IPR052710">
    <property type="entry name" value="CAAX_protease"/>
</dbReference>
<comment type="similarity">
    <text evidence="1">Belongs to the UPF0177 family.</text>
</comment>
<evidence type="ECO:0000256" key="2">
    <source>
        <dbReference type="SAM" id="Phobius"/>
    </source>
</evidence>
<evidence type="ECO:0000259" key="3">
    <source>
        <dbReference type="Pfam" id="PF02517"/>
    </source>
</evidence>
<dbReference type="GO" id="GO:0004175">
    <property type="term" value="F:endopeptidase activity"/>
    <property type="evidence" value="ECO:0007669"/>
    <property type="project" value="UniProtKB-ARBA"/>
</dbReference>
<dbReference type="OrthoDB" id="8607342at2"/>
<gene>
    <name evidence="4" type="ORF">F6I03_05840</name>
</gene>
<keyword evidence="4" id="KW-0645">Protease</keyword>
<evidence type="ECO:0000256" key="1">
    <source>
        <dbReference type="ARBA" id="ARBA00009067"/>
    </source>
</evidence>
<dbReference type="Proteomes" id="UP000327148">
    <property type="component" value="Unassembled WGS sequence"/>
</dbReference>